<keyword evidence="7" id="KW-0460">Magnesium</keyword>
<keyword evidence="5" id="KW-0227">DNA damage</keyword>
<dbReference type="AlphaFoldDB" id="Q1DA80"/>
<dbReference type="EMBL" id="CP000113">
    <property type="protein sequence ID" value="ABF87492.1"/>
    <property type="molecule type" value="Genomic_DNA"/>
</dbReference>
<comment type="cofactor">
    <cofactor evidence="2">
        <name>Mg(2+)</name>
        <dbReference type="ChEBI" id="CHEBI:18420"/>
    </cofactor>
</comment>
<proteinExistence type="predicted"/>
<evidence type="ECO:0000313" key="10">
    <source>
        <dbReference type="EMBL" id="ABF87492.1"/>
    </source>
</evidence>
<dbReference type="GO" id="GO:0016787">
    <property type="term" value="F:hydrolase activity"/>
    <property type="evidence" value="ECO:0007669"/>
    <property type="project" value="UniProtKB-KW"/>
</dbReference>
<dbReference type="HOGENOM" id="CLU_074086_0_0_7"/>
<feature type="domain" description="Endonuclease/exonuclease/phosphatase" evidence="9">
    <location>
        <begin position="93"/>
        <end position="314"/>
    </location>
</feature>
<dbReference type="EnsemblBacteria" id="ABF87492">
    <property type="protein sequence ID" value="ABF87492"/>
    <property type="gene ID" value="MXAN_2222"/>
</dbReference>
<evidence type="ECO:0000256" key="3">
    <source>
        <dbReference type="ARBA" id="ARBA00022722"/>
    </source>
</evidence>
<keyword evidence="10" id="KW-0255">Endonuclease</keyword>
<dbReference type="GO" id="GO:0004519">
    <property type="term" value="F:endonuclease activity"/>
    <property type="evidence" value="ECO:0007669"/>
    <property type="project" value="UniProtKB-KW"/>
</dbReference>
<evidence type="ECO:0000256" key="5">
    <source>
        <dbReference type="ARBA" id="ARBA00022763"/>
    </source>
</evidence>
<organism evidence="10 11">
    <name type="scientific">Myxococcus xanthus (strain DK1622)</name>
    <dbReference type="NCBI Taxonomy" id="246197"/>
    <lineage>
        <taxon>Bacteria</taxon>
        <taxon>Pseudomonadati</taxon>
        <taxon>Myxococcota</taxon>
        <taxon>Myxococcia</taxon>
        <taxon>Myxococcales</taxon>
        <taxon>Cystobacterineae</taxon>
        <taxon>Myxococcaceae</taxon>
        <taxon>Myxococcus</taxon>
    </lineage>
</organism>
<evidence type="ECO:0000259" key="9">
    <source>
        <dbReference type="Pfam" id="PF03372"/>
    </source>
</evidence>
<dbReference type="Gene3D" id="3.60.10.10">
    <property type="entry name" value="Endonuclease/exonuclease/phosphatase"/>
    <property type="match status" value="1"/>
</dbReference>
<name>Q1DA80_MYXXD</name>
<accession>Q1DA80</accession>
<dbReference type="GO" id="GO:0006281">
    <property type="term" value="P:DNA repair"/>
    <property type="evidence" value="ECO:0007669"/>
    <property type="project" value="UniProtKB-KW"/>
</dbReference>
<dbReference type="STRING" id="246197.MXAN_2222"/>
<dbReference type="InterPro" id="IPR036691">
    <property type="entry name" value="Endo/exonu/phosph_ase_sf"/>
</dbReference>
<dbReference type="PANTHER" id="PTHR15822:SF4">
    <property type="entry name" value="TYROSYL-DNA PHOSPHODIESTERASE 2"/>
    <property type="match status" value="1"/>
</dbReference>
<dbReference type="InterPro" id="IPR051547">
    <property type="entry name" value="TDP2-like"/>
</dbReference>
<evidence type="ECO:0000256" key="8">
    <source>
        <dbReference type="ARBA" id="ARBA00023204"/>
    </source>
</evidence>
<dbReference type="PANTHER" id="PTHR15822">
    <property type="entry name" value="TRAF AND TNF RECEPTOR-ASSOCIATED PROTEIN"/>
    <property type="match status" value="1"/>
</dbReference>
<protein>
    <submittedName>
        <fullName evidence="10">Endonuclease/exonuclease/phosphatase family protein</fullName>
    </submittedName>
</protein>
<keyword evidence="8" id="KW-0234">DNA repair</keyword>
<dbReference type="SUPFAM" id="SSF56219">
    <property type="entry name" value="DNase I-like"/>
    <property type="match status" value="1"/>
</dbReference>
<dbReference type="Proteomes" id="UP000002402">
    <property type="component" value="Chromosome"/>
</dbReference>
<keyword evidence="4" id="KW-0479">Metal-binding</keyword>
<keyword evidence="3" id="KW-0540">Nuclease</keyword>
<dbReference type="GO" id="GO:0046872">
    <property type="term" value="F:metal ion binding"/>
    <property type="evidence" value="ECO:0007669"/>
    <property type="project" value="UniProtKB-KW"/>
</dbReference>
<evidence type="ECO:0000256" key="6">
    <source>
        <dbReference type="ARBA" id="ARBA00022801"/>
    </source>
</evidence>
<reference evidence="10 11" key="1">
    <citation type="journal article" date="2006" name="Proc. Natl. Acad. Sci. U.S.A.">
        <title>Evolution of sensory complexity recorded in a myxobacterial genome.</title>
        <authorList>
            <person name="Goldman B.S."/>
            <person name="Nierman W.C."/>
            <person name="Kaiser D."/>
            <person name="Slater S.C."/>
            <person name="Durkin A.S."/>
            <person name="Eisen J.A."/>
            <person name="Ronning C.M."/>
            <person name="Barbazuk W.B."/>
            <person name="Blanchard M."/>
            <person name="Field C."/>
            <person name="Halling C."/>
            <person name="Hinkle G."/>
            <person name="Iartchuk O."/>
            <person name="Kim H.S."/>
            <person name="Mackenzie C."/>
            <person name="Madupu R."/>
            <person name="Miller N."/>
            <person name="Shvartsbeyn A."/>
            <person name="Sullivan S.A."/>
            <person name="Vaudin M."/>
            <person name="Wiegand R."/>
            <person name="Kaplan H.B."/>
        </authorList>
    </citation>
    <scope>NUCLEOTIDE SEQUENCE [LARGE SCALE GENOMIC DNA]</scope>
    <source>
        <strain evidence="11">DK1622</strain>
    </source>
</reference>
<evidence type="ECO:0000256" key="2">
    <source>
        <dbReference type="ARBA" id="ARBA00001946"/>
    </source>
</evidence>
<sequence>MVRWAPVVNRVSALLARAKHGGSRGGTVPGHSFGDSRRPSCRRLTMTGRCGFPATGTGLAGSVEMCLSSLVLTWVLSLQASAAPSSPKPVTVMTYNVLYSAPEEDVQKSLDVIEKEAPDILCLRELTPRFARAFRKRLGKQFPHVRLVPRKGTWGVGIASRYRLLRTEHFPQTPHRMPALEADIRLGEHWVKVACVHLMAPGARHQRADDLLTSMEKNAVLRHRQAEALVRRYARWRGPVLVLGDMNEGRSGKAMKAFASAGFQHACDGPDAACGATWPGTASVLPSVVEIDHVLGRELRLSGAKVLRAGGSDHDAVRATLDFPL</sequence>
<evidence type="ECO:0000313" key="11">
    <source>
        <dbReference type="Proteomes" id="UP000002402"/>
    </source>
</evidence>
<dbReference type="KEGG" id="mxa:MXAN_2222"/>
<gene>
    <name evidence="10" type="ordered locus">MXAN_2222</name>
</gene>
<keyword evidence="6" id="KW-0378">Hydrolase</keyword>
<evidence type="ECO:0000256" key="1">
    <source>
        <dbReference type="ARBA" id="ARBA00001936"/>
    </source>
</evidence>
<dbReference type="eggNOG" id="COG3021">
    <property type="taxonomic scope" value="Bacteria"/>
</dbReference>
<comment type="cofactor">
    <cofactor evidence="1">
        <name>Mn(2+)</name>
        <dbReference type="ChEBI" id="CHEBI:29035"/>
    </cofactor>
</comment>
<dbReference type="Pfam" id="PF03372">
    <property type="entry name" value="Exo_endo_phos"/>
    <property type="match status" value="1"/>
</dbReference>
<evidence type="ECO:0000256" key="4">
    <source>
        <dbReference type="ARBA" id="ARBA00022723"/>
    </source>
</evidence>
<evidence type="ECO:0000256" key="7">
    <source>
        <dbReference type="ARBA" id="ARBA00022842"/>
    </source>
</evidence>
<dbReference type="InterPro" id="IPR005135">
    <property type="entry name" value="Endo/exonuclease/phosphatase"/>
</dbReference>
<keyword evidence="11" id="KW-1185">Reference proteome</keyword>